<dbReference type="UniPathway" id="UPA00885"/>
<dbReference type="InterPro" id="IPR033127">
    <property type="entry name" value="UBQ-activ_enz_E1_Cys_AS"/>
</dbReference>
<dbReference type="GO" id="GO:0045116">
    <property type="term" value="P:protein neddylation"/>
    <property type="evidence" value="ECO:0007669"/>
    <property type="project" value="UniProtKB-UniRule"/>
</dbReference>
<dbReference type="InterPro" id="IPR023318">
    <property type="entry name" value="Ub_act_enz_dom_a_sf"/>
</dbReference>
<dbReference type="FunFam" id="1.10.10.520:FF:000001">
    <property type="entry name" value="NEDD8-activating enzyme E1 catalytic subunit"/>
    <property type="match status" value="1"/>
</dbReference>
<dbReference type="Pfam" id="PF00899">
    <property type="entry name" value="ThiF"/>
    <property type="match status" value="1"/>
</dbReference>
<dbReference type="GO" id="GO:0005634">
    <property type="term" value="C:nucleus"/>
    <property type="evidence" value="ECO:0007669"/>
    <property type="project" value="TreeGrafter"/>
</dbReference>
<evidence type="ECO:0000256" key="8">
    <source>
        <dbReference type="ARBA" id="ARBA00023624"/>
    </source>
</evidence>
<evidence type="ECO:0000256" key="10">
    <source>
        <dbReference type="PROSITE-ProRule" id="PRU10132"/>
    </source>
</evidence>
<evidence type="ECO:0000256" key="4">
    <source>
        <dbReference type="ARBA" id="ARBA00022598"/>
    </source>
</evidence>
<proteinExistence type="inferred from homology"/>
<dbReference type="STRING" id="2018661.A0A2A2JZC5"/>
<keyword evidence="4 11" id="KW-0436">Ligase</keyword>
<name>A0A2A2JZC5_9BILA</name>
<dbReference type="OrthoDB" id="5977743at2759"/>
<keyword evidence="5 11" id="KW-0547">Nucleotide-binding</keyword>
<gene>
    <name evidence="13" type="ORF">WR25_05154</name>
</gene>
<sequence length="474" mass="53614">MFQDMVSKHWQSYYFHSIQYKTSFLENRMGKMSSSFRRMSISNDPLANNRWRDIRRLTDRDSIHLRNPNFEPGPENFEIIQQIRVLVIGAGGLGCELLKNLALCGFQHIEVIDMDTIDLSNLNRQFLFRESDIGKSKAEVAAAFVNERIEGCTVIPHNCRIEEKPPSFYRSFHIVVCGLDSVNARRWMNAMLCDLAQVNAMGEVEENTVIPMIDGGTEGFKGNARIVYPRMSACIDCTLDLYPPQMNFPLCTIAHTPRLPEHCVEYVKVIQWDELKPFQGADLDADNPNHVDWVFEKAMERSQQYDIRGVDRRLTQGVLKRIIPAVASTNAVIAASCSIEALKLATNIANNINNYLNFNDVDGVYCGTVEMGRNPECPTCNRRSEVISVSRTDLLKSFLENLVRAFNLSDNPSLTTGTGSIYEVSEFFPDIAERSKNNLNRPLGDLVSENSELLLSDISLKSSNSISIRVKFTD</sequence>
<keyword evidence="14" id="KW-1185">Reference proteome</keyword>
<dbReference type="SMART" id="SM01181">
    <property type="entry name" value="E2_bind"/>
    <property type="match status" value="1"/>
</dbReference>
<evidence type="ECO:0000259" key="12">
    <source>
        <dbReference type="SMART" id="SM01181"/>
    </source>
</evidence>
<protein>
    <recommendedName>
        <fullName evidence="3 11">NEDD8-activating enzyme E1 catalytic subunit</fullName>
        <ecNumber evidence="8 11">6.2.1.64</ecNumber>
    </recommendedName>
</protein>
<reference evidence="13 14" key="1">
    <citation type="journal article" date="2017" name="Curr. Biol.">
        <title>Genome architecture and evolution of a unichromosomal asexual nematode.</title>
        <authorList>
            <person name="Fradin H."/>
            <person name="Zegar C."/>
            <person name="Gutwein M."/>
            <person name="Lucas J."/>
            <person name="Kovtun M."/>
            <person name="Corcoran D."/>
            <person name="Baugh L.R."/>
            <person name="Kiontke K."/>
            <person name="Gunsalus K."/>
            <person name="Fitch D.H."/>
            <person name="Piano F."/>
        </authorList>
    </citation>
    <scope>NUCLEOTIDE SEQUENCE [LARGE SCALE GENOMIC DNA]</scope>
    <source>
        <strain evidence="13">PF1309</strain>
    </source>
</reference>
<dbReference type="Pfam" id="PF08825">
    <property type="entry name" value="E2_bind"/>
    <property type="match status" value="1"/>
</dbReference>
<dbReference type="Gene3D" id="1.10.10.520">
    <property type="entry name" value="Ubiquitin activating enzymes (Uba3). Chain: B, domain 2"/>
    <property type="match status" value="1"/>
</dbReference>
<comment type="function">
    <text evidence="11">Catalytic subunit of the dimeric E1 enzyme, which activates NEDD8.</text>
</comment>
<evidence type="ECO:0000256" key="2">
    <source>
        <dbReference type="ARBA" id="ARBA00006310"/>
    </source>
</evidence>
<dbReference type="EC" id="6.2.1.64" evidence="8 11"/>
<evidence type="ECO:0000256" key="7">
    <source>
        <dbReference type="ARBA" id="ARBA00022840"/>
    </source>
</evidence>
<comment type="similarity">
    <text evidence="2 11">Belongs to the ubiquitin-activating E1 family. UBA3 subfamily.</text>
</comment>
<dbReference type="CDD" id="cd01488">
    <property type="entry name" value="Uba3_RUB"/>
    <property type="match status" value="1"/>
</dbReference>
<dbReference type="AlphaFoldDB" id="A0A2A2JZC5"/>
<evidence type="ECO:0000256" key="3">
    <source>
        <dbReference type="ARBA" id="ARBA00015203"/>
    </source>
</evidence>
<feature type="domain" description="E2 binding" evidence="12">
    <location>
        <begin position="387"/>
        <end position="473"/>
    </location>
</feature>
<evidence type="ECO:0000256" key="6">
    <source>
        <dbReference type="ARBA" id="ARBA00022786"/>
    </source>
</evidence>
<evidence type="ECO:0000256" key="11">
    <source>
        <dbReference type="RuleBase" id="RU368009"/>
    </source>
</evidence>
<dbReference type="PANTHER" id="PTHR10953:SF6">
    <property type="entry name" value="NEDD8-ACTIVATING ENZYME E1 CATALYTIC SUBUNIT"/>
    <property type="match status" value="1"/>
</dbReference>
<dbReference type="GO" id="GO:0005737">
    <property type="term" value="C:cytoplasm"/>
    <property type="evidence" value="ECO:0007669"/>
    <property type="project" value="TreeGrafter"/>
</dbReference>
<feature type="active site" description="Glycyl thioester intermediate" evidence="10">
    <location>
        <position position="251"/>
    </location>
</feature>
<dbReference type="EMBL" id="LIAE01009985">
    <property type="protein sequence ID" value="PAV67136.1"/>
    <property type="molecule type" value="Genomic_DNA"/>
</dbReference>
<dbReference type="Gene3D" id="3.10.290.20">
    <property type="entry name" value="Ubiquitin-like 2 activating enzyme e1b. Chain: B, domain 3"/>
    <property type="match status" value="1"/>
</dbReference>
<dbReference type="PANTHER" id="PTHR10953">
    <property type="entry name" value="UBIQUITIN-ACTIVATING ENZYME E1"/>
    <property type="match status" value="1"/>
</dbReference>
<dbReference type="GO" id="GO:0005524">
    <property type="term" value="F:ATP binding"/>
    <property type="evidence" value="ECO:0007669"/>
    <property type="project" value="UniProtKB-UniRule"/>
</dbReference>
<dbReference type="GO" id="GO:0019781">
    <property type="term" value="F:NEDD8 activating enzyme activity"/>
    <property type="evidence" value="ECO:0007669"/>
    <property type="project" value="UniProtKB-UniRule"/>
</dbReference>
<evidence type="ECO:0000256" key="1">
    <source>
        <dbReference type="ARBA" id="ARBA00005032"/>
    </source>
</evidence>
<dbReference type="InterPro" id="IPR014929">
    <property type="entry name" value="E2-binding"/>
</dbReference>
<evidence type="ECO:0000256" key="9">
    <source>
        <dbReference type="ARBA" id="ARBA00024626"/>
    </source>
</evidence>
<accession>A0A2A2JZC5</accession>
<dbReference type="Gene3D" id="3.40.50.720">
    <property type="entry name" value="NAD(P)-binding Rossmann-like Domain"/>
    <property type="match status" value="1"/>
</dbReference>
<evidence type="ECO:0000256" key="5">
    <source>
        <dbReference type="ARBA" id="ARBA00022741"/>
    </source>
</evidence>
<dbReference type="InterPro" id="IPR035985">
    <property type="entry name" value="Ubiquitin-activating_enz"/>
</dbReference>
<dbReference type="InterPro" id="IPR045886">
    <property type="entry name" value="ThiF/MoeB/HesA"/>
</dbReference>
<dbReference type="Proteomes" id="UP000218231">
    <property type="component" value="Unassembled WGS sequence"/>
</dbReference>
<comment type="pathway">
    <text evidence="1 11">Protein modification; protein neddylation.</text>
</comment>
<evidence type="ECO:0000313" key="13">
    <source>
        <dbReference type="EMBL" id="PAV67136.1"/>
    </source>
</evidence>
<comment type="caution">
    <text evidence="13">The sequence shown here is derived from an EMBL/GenBank/DDBJ whole genome shotgun (WGS) entry which is preliminary data.</text>
</comment>
<evidence type="ECO:0000313" key="14">
    <source>
        <dbReference type="Proteomes" id="UP000218231"/>
    </source>
</evidence>
<dbReference type="PROSITE" id="PS00865">
    <property type="entry name" value="UBIQUITIN_ACTIVAT_2"/>
    <property type="match status" value="1"/>
</dbReference>
<dbReference type="SUPFAM" id="SSF69572">
    <property type="entry name" value="Activating enzymes of the ubiquitin-like proteins"/>
    <property type="match status" value="1"/>
</dbReference>
<keyword evidence="7 11" id="KW-0067">ATP-binding</keyword>
<keyword evidence="6 11" id="KW-0833">Ubl conjugation pathway</keyword>
<dbReference type="InterPro" id="IPR030468">
    <property type="entry name" value="Uba3_N"/>
</dbReference>
<organism evidence="13 14">
    <name type="scientific">Diploscapter pachys</name>
    <dbReference type="NCBI Taxonomy" id="2018661"/>
    <lineage>
        <taxon>Eukaryota</taxon>
        <taxon>Metazoa</taxon>
        <taxon>Ecdysozoa</taxon>
        <taxon>Nematoda</taxon>
        <taxon>Chromadorea</taxon>
        <taxon>Rhabditida</taxon>
        <taxon>Rhabditina</taxon>
        <taxon>Rhabditomorpha</taxon>
        <taxon>Rhabditoidea</taxon>
        <taxon>Rhabditidae</taxon>
        <taxon>Diploscapter</taxon>
    </lineage>
</organism>
<comment type="catalytic activity">
    <reaction evidence="9 11">
        <text>ATP + [NEDD8 protein] + [E1 NEDD8-activating enzyme]-L-cysteine = AMP + diphosphate + [E1 NEDD8-activating enzyme]-S-[NEDD8 protein]-yl-L-cysteine.</text>
        <dbReference type="EC" id="6.2.1.64"/>
    </reaction>
</comment>
<dbReference type="InterPro" id="IPR000594">
    <property type="entry name" value="ThiF_NAD_FAD-bd"/>
</dbReference>